<evidence type="ECO:0000313" key="5">
    <source>
        <dbReference type="Proteomes" id="UP000435112"/>
    </source>
</evidence>
<dbReference type="Gene3D" id="3.80.10.10">
    <property type="entry name" value="Ribonuclease Inhibitor"/>
    <property type="match status" value="1"/>
</dbReference>
<name>A0A6A3KR79_9STRA</name>
<gene>
    <name evidence="4" type="ORF">PR002_g15573</name>
</gene>
<proteinExistence type="predicted"/>
<organism evidence="4 5">
    <name type="scientific">Phytophthora rubi</name>
    <dbReference type="NCBI Taxonomy" id="129364"/>
    <lineage>
        <taxon>Eukaryota</taxon>
        <taxon>Sar</taxon>
        <taxon>Stramenopiles</taxon>
        <taxon>Oomycota</taxon>
        <taxon>Peronosporomycetes</taxon>
        <taxon>Peronosporales</taxon>
        <taxon>Peronosporaceae</taxon>
        <taxon>Phytophthora</taxon>
    </lineage>
</organism>
<feature type="region of interest" description="Disordered" evidence="1">
    <location>
        <begin position="245"/>
        <end position="268"/>
    </location>
</feature>
<evidence type="ECO:0000256" key="3">
    <source>
        <dbReference type="SAM" id="SignalP"/>
    </source>
</evidence>
<feature type="chain" id="PRO_5025668015" description="Leucine-rich repeat-containing N-terminal plant-type domain-containing protein" evidence="3">
    <location>
        <begin position="24"/>
        <end position="348"/>
    </location>
</feature>
<keyword evidence="3" id="KW-0732">Signal</keyword>
<reference evidence="4 5" key="1">
    <citation type="submission" date="2018-09" db="EMBL/GenBank/DDBJ databases">
        <title>Genomic investigation of the strawberry pathogen Phytophthora fragariae indicates pathogenicity is determined by transcriptional variation in three key races.</title>
        <authorList>
            <person name="Adams T.M."/>
            <person name="Armitage A.D."/>
            <person name="Sobczyk M.K."/>
            <person name="Bates H.J."/>
            <person name="Dunwell J.M."/>
            <person name="Nellist C.F."/>
            <person name="Harrison R.J."/>
        </authorList>
    </citation>
    <scope>NUCLEOTIDE SEQUENCE [LARGE SCALE GENOMIC DNA]</scope>
    <source>
        <strain evidence="4 5">SCRP324</strain>
    </source>
</reference>
<feature type="compositionally biased region" description="Low complexity" evidence="1">
    <location>
        <begin position="246"/>
        <end position="257"/>
    </location>
</feature>
<protein>
    <recommendedName>
        <fullName evidence="6">Leucine-rich repeat-containing N-terminal plant-type domain-containing protein</fullName>
    </recommendedName>
</protein>
<accession>A0A6A3KR79</accession>
<comment type="caution">
    <text evidence="4">The sequence shown here is derived from an EMBL/GenBank/DDBJ whole genome shotgun (WGS) entry which is preliminary data.</text>
</comment>
<evidence type="ECO:0000256" key="1">
    <source>
        <dbReference type="SAM" id="MobiDB-lite"/>
    </source>
</evidence>
<sequence>MRAAPTWLLCCLAGIGVEEFAKAATTTCSIPAATVSNYAASTTYAAAVIEYADCSTKVVRVLTDSNGNTELDLSSKKIVFVESLPSVVKLDLTSNSIALLANASIPMTVQTLDLSKNLFVSLQDFNFPTSITKFTASSGTLASLRSTSFPASLTTLILSDNPIMNIGEVAFPGSLKVLVITSTVKLQEFEVRQTDATLFASLETFNVSVTTNLACSDSDALYRYVQDTLLCVLSDEAFNSKYGFNDSSSTSSSVDTVADTPAPELPEADSPRRSKFLLFAAISLSMACLGLLSTLAPRTLYERYQKKKYMNLRKKKKKEQQQQQQLPPVVKPTVIQVNGDPNATYWDL</sequence>
<dbReference type="AlphaFoldDB" id="A0A6A3KR79"/>
<keyword evidence="2" id="KW-1133">Transmembrane helix</keyword>
<feature type="signal peptide" evidence="3">
    <location>
        <begin position="1"/>
        <end position="23"/>
    </location>
</feature>
<dbReference type="InterPro" id="IPR032675">
    <property type="entry name" value="LRR_dom_sf"/>
</dbReference>
<dbReference type="Proteomes" id="UP000435112">
    <property type="component" value="Unassembled WGS sequence"/>
</dbReference>
<dbReference type="PROSITE" id="PS51450">
    <property type="entry name" value="LRR"/>
    <property type="match status" value="1"/>
</dbReference>
<evidence type="ECO:0008006" key="6">
    <source>
        <dbReference type="Google" id="ProtNLM"/>
    </source>
</evidence>
<dbReference type="InterPro" id="IPR001611">
    <property type="entry name" value="Leu-rich_rpt"/>
</dbReference>
<dbReference type="SUPFAM" id="SSF52075">
    <property type="entry name" value="Outer arm dynein light chain 1"/>
    <property type="match status" value="1"/>
</dbReference>
<dbReference type="EMBL" id="QXFU01001142">
    <property type="protein sequence ID" value="KAE9009580.1"/>
    <property type="molecule type" value="Genomic_DNA"/>
</dbReference>
<dbReference type="OrthoDB" id="266138at2759"/>
<evidence type="ECO:0000313" key="4">
    <source>
        <dbReference type="EMBL" id="KAE9009580.1"/>
    </source>
</evidence>
<evidence type="ECO:0000256" key="2">
    <source>
        <dbReference type="SAM" id="Phobius"/>
    </source>
</evidence>
<feature type="transmembrane region" description="Helical" evidence="2">
    <location>
        <begin position="276"/>
        <end position="301"/>
    </location>
</feature>
<keyword evidence="2" id="KW-0472">Membrane</keyword>
<keyword evidence="2" id="KW-0812">Transmembrane</keyword>